<reference evidence="2 3" key="1">
    <citation type="submission" date="2016-11" db="EMBL/GenBank/DDBJ databases">
        <authorList>
            <person name="Jaros S."/>
            <person name="Januszkiewicz K."/>
            <person name="Wedrychowicz H."/>
        </authorList>
    </citation>
    <scope>NUCLEOTIDE SEQUENCE [LARGE SCALE GENOMIC DNA]</scope>
    <source>
        <strain evidence="2 3">DSM 24574</strain>
    </source>
</reference>
<proteinExistence type="predicted"/>
<feature type="domain" description="Lipid/polyisoprenoid-binding YceI-like" evidence="1">
    <location>
        <begin position="5"/>
        <end position="170"/>
    </location>
</feature>
<dbReference type="SUPFAM" id="SSF101874">
    <property type="entry name" value="YceI-like"/>
    <property type="match status" value="1"/>
</dbReference>
<protein>
    <submittedName>
        <fullName evidence="2">YceI-like domain-containing protein</fullName>
    </submittedName>
</protein>
<organism evidence="2 3">
    <name type="scientific">Chryseolinea serpens</name>
    <dbReference type="NCBI Taxonomy" id="947013"/>
    <lineage>
        <taxon>Bacteria</taxon>
        <taxon>Pseudomonadati</taxon>
        <taxon>Bacteroidota</taxon>
        <taxon>Cytophagia</taxon>
        <taxon>Cytophagales</taxon>
        <taxon>Fulvivirgaceae</taxon>
        <taxon>Chryseolinea</taxon>
    </lineage>
</organism>
<accession>A0A1M5VQ75</accession>
<evidence type="ECO:0000313" key="3">
    <source>
        <dbReference type="Proteomes" id="UP000184212"/>
    </source>
</evidence>
<gene>
    <name evidence="2" type="ORF">SAMN04488109_5284</name>
</gene>
<dbReference type="Pfam" id="PF04264">
    <property type="entry name" value="YceI"/>
    <property type="match status" value="1"/>
</dbReference>
<dbReference type="EMBL" id="FQWQ01000004">
    <property type="protein sequence ID" value="SHH77144.1"/>
    <property type="molecule type" value="Genomic_DNA"/>
</dbReference>
<dbReference type="RefSeq" id="WP_073140597.1">
    <property type="nucleotide sequence ID" value="NZ_FQWQ01000004.1"/>
</dbReference>
<name>A0A1M5VQ75_9BACT</name>
<dbReference type="InterPro" id="IPR036761">
    <property type="entry name" value="TTHA0802/YceI-like_sf"/>
</dbReference>
<dbReference type="Gene3D" id="2.40.128.110">
    <property type="entry name" value="Lipid/polyisoprenoid-binding, YceI-like"/>
    <property type="match status" value="1"/>
</dbReference>
<dbReference type="AlphaFoldDB" id="A0A1M5VQ75"/>
<dbReference type="PANTHER" id="PTHR34406:SF1">
    <property type="entry name" value="PROTEIN YCEI"/>
    <property type="match status" value="1"/>
</dbReference>
<evidence type="ECO:0000259" key="1">
    <source>
        <dbReference type="SMART" id="SM00867"/>
    </source>
</evidence>
<sequence>MKNEKFEIVGTQSNIDWVGRKVTGTHNGTIAIKKGELLLNDGKLAGGKIIVDTSAIKILDITDPATNAQFAGHLASDDFFSSEKYPEAVLDIASVSGSHVNGNLTIKGITHPVGFDAVVKTNGNLLTATGKLAIDRTKYEMKFRSGNFFQNLGDTLIYDHFELDVTVTAKTANQAVLA</sequence>
<dbReference type="OrthoDB" id="951410at2"/>
<evidence type="ECO:0000313" key="2">
    <source>
        <dbReference type="EMBL" id="SHH77144.1"/>
    </source>
</evidence>
<keyword evidence="3" id="KW-1185">Reference proteome</keyword>
<dbReference type="Proteomes" id="UP000184212">
    <property type="component" value="Unassembled WGS sequence"/>
</dbReference>
<dbReference type="PANTHER" id="PTHR34406">
    <property type="entry name" value="PROTEIN YCEI"/>
    <property type="match status" value="1"/>
</dbReference>
<dbReference type="InterPro" id="IPR007372">
    <property type="entry name" value="Lipid/polyisoprenoid-bd_YceI"/>
</dbReference>
<dbReference type="STRING" id="947013.SAMN04488109_5284"/>
<dbReference type="SMART" id="SM00867">
    <property type="entry name" value="YceI"/>
    <property type="match status" value="1"/>
</dbReference>